<dbReference type="InterPro" id="IPR051045">
    <property type="entry name" value="TonB-dependent_transducer"/>
</dbReference>
<dbReference type="Proteomes" id="UP000234781">
    <property type="component" value="Chromosome"/>
</dbReference>
<dbReference type="AlphaFoldDB" id="A0A9X7F7B0"/>
<dbReference type="NCBIfam" id="TIGR01352">
    <property type="entry name" value="tonB_Cterm"/>
    <property type="match status" value="1"/>
</dbReference>
<keyword evidence="4" id="KW-1003">Cell membrane</keyword>
<keyword evidence="12" id="KW-1185">Reference proteome</keyword>
<evidence type="ECO:0000256" key="2">
    <source>
        <dbReference type="ARBA" id="ARBA00006555"/>
    </source>
</evidence>
<dbReference type="PROSITE" id="PS51257">
    <property type="entry name" value="PROKAR_LIPOPROTEIN"/>
    <property type="match status" value="1"/>
</dbReference>
<keyword evidence="5" id="KW-0997">Cell inner membrane</keyword>
<keyword evidence="7" id="KW-0653">Protein transport</keyword>
<dbReference type="GO" id="GO:0015031">
    <property type="term" value="P:protein transport"/>
    <property type="evidence" value="ECO:0007669"/>
    <property type="project" value="UniProtKB-KW"/>
</dbReference>
<evidence type="ECO:0000313" key="11">
    <source>
        <dbReference type="EMBL" id="WOS98108.1"/>
    </source>
</evidence>
<dbReference type="PANTHER" id="PTHR33446:SF2">
    <property type="entry name" value="PROTEIN TONB"/>
    <property type="match status" value="1"/>
</dbReference>
<dbReference type="InterPro" id="IPR037682">
    <property type="entry name" value="TonB_C"/>
</dbReference>
<dbReference type="GO" id="GO:0031992">
    <property type="term" value="F:energy transducer activity"/>
    <property type="evidence" value="ECO:0007669"/>
    <property type="project" value="TreeGrafter"/>
</dbReference>
<keyword evidence="8" id="KW-1133">Transmembrane helix</keyword>
<keyword evidence="9" id="KW-0472">Membrane</keyword>
<dbReference type="GO" id="GO:0098797">
    <property type="term" value="C:plasma membrane protein complex"/>
    <property type="evidence" value="ECO:0007669"/>
    <property type="project" value="TreeGrafter"/>
</dbReference>
<evidence type="ECO:0000256" key="3">
    <source>
        <dbReference type="ARBA" id="ARBA00022448"/>
    </source>
</evidence>
<comment type="subcellular location">
    <subcellularLocation>
        <location evidence="1">Cell inner membrane</location>
        <topology evidence="1">Single-pass membrane protein</topology>
        <orientation evidence="1">Periplasmic side</orientation>
    </subcellularLocation>
</comment>
<feature type="domain" description="TonB C-terminal" evidence="10">
    <location>
        <begin position="136"/>
        <end position="226"/>
    </location>
</feature>
<dbReference type="PROSITE" id="PS52015">
    <property type="entry name" value="TONB_CTD"/>
    <property type="match status" value="1"/>
</dbReference>
<keyword evidence="6" id="KW-0812">Transmembrane</keyword>
<protein>
    <submittedName>
        <fullName evidence="11">Energy transducer TonB</fullName>
    </submittedName>
</protein>
<sequence>MNIIKPSTVILLVLSTFLAACSSSPGKKLPSVEEILIRPEVSKPKVVVAPTPDGEKGGVLSVLSVINEKGGVDGAVCRDEQVSRALCNAALAKKRQKRYQPTQNCSNSIDENGQAQKVCKNVPAYAEYIYLLYGKHDNFAGGVYRKLNVSYPRLSQENGEEGEIVLKVLVSPKGGLDSVKILQSSGYTRLDKAAKAAMISGIFLPAVTNGQPVWSQFNAPVNFKLE</sequence>
<dbReference type="SUPFAM" id="SSF74653">
    <property type="entry name" value="TolA/TonB C-terminal domain"/>
    <property type="match status" value="1"/>
</dbReference>
<evidence type="ECO:0000256" key="6">
    <source>
        <dbReference type="ARBA" id="ARBA00022692"/>
    </source>
</evidence>
<name>A0A9X7F7B0_NEIPE</name>
<dbReference type="PANTHER" id="PTHR33446">
    <property type="entry name" value="PROTEIN TONB-RELATED"/>
    <property type="match status" value="1"/>
</dbReference>
<reference evidence="11 12" key="2">
    <citation type="submission" date="2023-10" db="EMBL/GenBank/DDBJ databases">
        <authorList>
            <person name="Choi B."/>
        </authorList>
    </citation>
    <scope>NUCLEOTIDE SEQUENCE [LARGE SCALE GENOMIC DNA]</scope>
    <source>
        <strain evidence="11 12">UMB0023</strain>
    </source>
</reference>
<proteinExistence type="inferred from homology"/>
<reference evidence="12" key="1">
    <citation type="submission" date="2017-12" db="EMBL/GenBank/DDBJ databases">
        <title>Phylogenetic diversity of female urinary microbiome.</title>
        <authorList>
            <person name="Thomas-White K."/>
            <person name="Wolfe A.J."/>
        </authorList>
    </citation>
    <scope>NUCLEOTIDE SEQUENCE [LARGE SCALE GENOMIC DNA]</scope>
    <source>
        <strain evidence="12">UMB0023</strain>
    </source>
</reference>
<evidence type="ECO:0000256" key="4">
    <source>
        <dbReference type="ARBA" id="ARBA00022475"/>
    </source>
</evidence>
<evidence type="ECO:0000313" key="12">
    <source>
        <dbReference type="Proteomes" id="UP000234781"/>
    </source>
</evidence>
<dbReference type="Gene3D" id="3.30.1150.10">
    <property type="match status" value="1"/>
</dbReference>
<evidence type="ECO:0000256" key="8">
    <source>
        <dbReference type="ARBA" id="ARBA00022989"/>
    </source>
</evidence>
<dbReference type="RefSeq" id="WP_101755829.1">
    <property type="nucleotide sequence ID" value="NZ_CP136962.1"/>
</dbReference>
<dbReference type="EMBL" id="CP136962">
    <property type="protein sequence ID" value="WOS98108.1"/>
    <property type="molecule type" value="Genomic_DNA"/>
</dbReference>
<gene>
    <name evidence="11" type="ORF">CYJ98_000150</name>
</gene>
<evidence type="ECO:0000256" key="5">
    <source>
        <dbReference type="ARBA" id="ARBA00022519"/>
    </source>
</evidence>
<dbReference type="Pfam" id="PF03544">
    <property type="entry name" value="TonB_C"/>
    <property type="match status" value="1"/>
</dbReference>
<evidence type="ECO:0000256" key="7">
    <source>
        <dbReference type="ARBA" id="ARBA00022927"/>
    </source>
</evidence>
<evidence type="ECO:0000259" key="10">
    <source>
        <dbReference type="PROSITE" id="PS52015"/>
    </source>
</evidence>
<evidence type="ECO:0000256" key="9">
    <source>
        <dbReference type="ARBA" id="ARBA00023136"/>
    </source>
</evidence>
<comment type="similarity">
    <text evidence="2">Belongs to the TonB family.</text>
</comment>
<organism evidence="11 12">
    <name type="scientific">Neisseria perflava</name>
    <dbReference type="NCBI Taxonomy" id="33053"/>
    <lineage>
        <taxon>Bacteria</taxon>
        <taxon>Pseudomonadati</taxon>
        <taxon>Pseudomonadota</taxon>
        <taxon>Betaproteobacteria</taxon>
        <taxon>Neisseriales</taxon>
        <taxon>Neisseriaceae</taxon>
        <taxon>Neisseria</taxon>
    </lineage>
</organism>
<dbReference type="InterPro" id="IPR006260">
    <property type="entry name" value="TonB/TolA_C"/>
</dbReference>
<evidence type="ECO:0000256" key="1">
    <source>
        <dbReference type="ARBA" id="ARBA00004383"/>
    </source>
</evidence>
<dbReference type="GO" id="GO:0055085">
    <property type="term" value="P:transmembrane transport"/>
    <property type="evidence" value="ECO:0007669"/>
    <property type="project" value="InterPro"/>
</dbReference>
<keyword evidence="3" id="KW-0813">Transport</keyword>
<accession>A0A9X7F7B0</accession>